<accession>A0A0G4GDZ2</accession>
<dbReference type="PhylomeDB" id="A0A0G4GDZ2"/>
<proteinExistence type="predicted"/>
<evidence type="ECO:0000256" key="1">
    <source>
        <dbReference type="SAM" id="MobiDB-lite"/>
    </source>
</evidence>
<keyword evidence="3" id="KW-1185">Reference proteome</keyword>
<organism evidence="2 3">
    <name type="scientific">Vitrella brassicaformis (strain CCMP3155)</name>
    <dbReference type="NCBI Taxonomy" id="1169540"/>
    <lineage>
        <taxon>Eukaryota</taxon>
        <taxon>Sar</taxon>
        <taxon>Alveolata</taxon>
        <taxon>Colpodellida</taxon>
        <taxon>Vitrellaceae</taxon>
        <taxon>Vitrella</taxon>
    </lineage>
</organism>
<feature type="compositionally biased region" description="Acidic residues" evidence="1">
    <location>
        <begin position="57"/>
        <end position="83"/>
    </location>
</feature>
<evidence type="ECO:0000313" key="3">
    <source>
        <dbReference type="Proteomes" id="UP000041254"/>
    </source>
</evidence>
<feature type="region of interest" description="Disordered" evidence="1">
    <location>
        <begin position="16"/>
        <end position="92"/>
    </location>
</feature>
<dbReference type="AlphaFoldDB" id="A0A0G4GDZ2"/>
<evidence type="ECO:0000313" key="2">
    <source>
        <dbReference type="EMBL" id="CEM27202.1"/>
    </source>
</evidence>
<name>A0A0G4GDZ2_VITBC</name>
<dbReference type="EMBL" id="CDMY01000632">
    <property type="protein sequence ID" value="CEM27202.1"/>
    <property type="molecule type" value="Genomic_DNA"/>
</dbReference>
<gene>
    <name evidence="2" type="ORF">Vbra_9891</name>
</gene>
<reference evidence="2 3" key="1">
    <citation type="submission" date="2014-11" db="EMBL/GenBank/DDBJ databases">
        <authorList>
            <person name="Zhu J."/>
            <person name="Qi W."/>
            <person name="Song R."/>
        </authorList>
    </citation>
    <scope>NUCLEOTIDE SEQUENCE [LARGE SCALE GENOMIC DNA]</scope>
</reference>
<dbReference type="InParanoid" id="A0A0G4GDZ2"/>
<dbReference type="Proteomes" id="UP000041254">
    <property type="component" value="Unassembled WGS sequence"/>
</dbReference>
<protein>
    <submittedName>
        <fullName evidence="2">Uncharacterized protein</fullName>
    </submittedName>
</protein>
<dbReference type="VEuPathDB" id="CryptoDB:Vbra_9891"/>
<sequence length="821" mass="89032">MADRGAKRTAAEAFLDQNVENGWHDRHIVSFDPSVGHGINEGPAGRRLSRDMVVNQQEEDDSGDSDEAEGVDEDSDDDDDSDEGPTLRAPRYKVGTRVSVAAEERRGDSVWVTAAVYDTKETDGGTVVFMREVEGREELEPVTVPHRTKPPPKHNQDLRMGGKTFSWKGKISAGTTTRAQDSTPVVAAGGEGEGKRRRVAFEPAAAAAAASSPSQGRRLPREGLILISGYGVWPLFDNSIAKEAGAQCRQLDIDSSRAADRAFWQAMPVNVAKRWGGRMPKLTRIWCCHPDGEGGWCLAAVTALIEGHTEGRTAMVAEKRRESERRGEASDIPDGSLTTIAFEAVELSDEDMLSVRRINHLSVRRIHPYLPPVCAPPPSLPALTSISGLTARHRFIGSRHWRVPSLERVQAHEHIDTLGPLVGSSRCLRVFDVPSTVGQKAEVLQQVPVAAEEGQPGPLANLEDIGPIEVEGDMMGNLVGWGLWLATFWRTHRLQELESVLVSRGCRRSLKSLKVKFVEPAIVGHMVFEFAEALQTFASAVCVDSVPISFTGAARGDFLMTLYSSLFPAAPSPILKTLMRQLADQATRVTVDFRSSDLATPPTPAMLDMARGLAFNKATSVRVFGVDQPAQAALAPAHPALALIDQIQPMPQASDLTISRRMALAAGIQLASKMPNLRVLYIQDSVLMQEALQAIKAIGSERDLDTVTVSDIWGVGSGGIDTGEHREGIPQITKLVVRLTVPGGVPDLIEFACSSVRSLLRLRCKTVDLRLHGLDAHTRSLLESAVPPQLGSGEGTTILCSQERDTWDGDCLRITAKHDSG</sequence>